<dbReference type="InterPro" id="IPR000073">
    <property type="entry name" value="AB_hydrolase_1"/>
</dbReference>
<dbReference type="PANTHER" id="PTHR43433:SF5">
    <property type="entry name" value="AB HYDROLASE-1 DOMAIN-CONTAINING PROTEIN"/>
    <property type="match status" value="1"/>
</dbReference>
<dbReference type="GO" id="GO:0016787">
    <property type="term" value="F:hydrolase activity"/>
    <property type="evidence" value="ECO:0007669"/>
    <property type="project" value="UniProtKB-KW"/>
</dbReference>
<feature type="domain" description="AB hydrolase-1" evidence="1">
    <location>
        <begin position="25"/>
        <end position="142"/>
    </location>
</feature>
<dbReference type="Pfam" id="PF00561">
    <property type="entry name" value="Abhydrolase_1"/>
    <property type="match status" value="1"/>
</dbReference>
<dbReference type="Proteomes" id="UP000654345">
    <property type="component" value="Unassembled WGS sequence"/>
</dbReference>
<protein>
    <submittedName>
        <fullName evidence="2">Hydrolase YraK</fullName>
    </submittedName>
</protein>
<keyword evidence="3" id="KW-1185">Reference proteome</keyword>
<organism evidence="2 3">
    <name type="scientific">Ktedonobacter robiniae</name>
    <dbReference type="NCBI Taxonomy" id="2778365"/>
    <lineage>
        <taxon>Bacteria</taxon>
        <taxon>Bacillati</taxon>
        <taxon>Chloroflexota</taxon>
        <taxon>Ktedonobacteria</taxon>
        <taxon>Ktedonobacterales</taxon>
        <taxon>Ktedonobacteraceae</taxon>
        <taxon>Ktedonobacter</taxon>
    </lineage>
</organism>
<dbReference type="Gene3D" id="3.40.50.1820">
    <property type="entry name" value="alpha/beta hydrolase"/>
    <property type="match status" value="1"/>
</dbReference>
<sequence length="277" mass="30373">MNATKIDTLCVPGASLYYEVRGRGPVLLLIGAGAADAASFNGIVTHLADHYTVVSYDRRGYSRSPLDDSEEEQRIETHSDDAHHLLAILSTEPAYVFGSSGGAKIGLDLVIRHPEQVHTLVAHEPPVMELLPEAERPVMELPPDAGRPRTPLDNLQKFREILGVSYEDREPDAELPYESPETKARLAANRAFLVTHEATMYPRYTLDIAALSATLTRIVIAAGQASRGRFPHRVATLLAERLETAVVEFPSHHAGYVSHPRAFAEQLRNVLGEEAGT</sequence>
<evidence type="ECO:0000313" key="3">
    <source>
        <dbReference type="Proteomes" id="UP000654345"/>
    </source>
</evidence>
<evidence type="ECO:0000259" key="1">
    <source>
        <dbReference type="Pfam" id="PF00561"/>
    </source>
</evidence>
<keyword evidence="2" id="KW-0378">Hydrolase</keyword>
<dbReference type="PANTHER" id="PTHR43433">
    <property type="entry name" value="HYDROLASE, ALPHA/BETA FOLD FAMILY PROTEIN"/>
    <property type="match status" value="1"/>
</dbReference>
<dbReference type="EMBL" id="BNJG01000002">
    <property type="protein sequence ID" value="GHO57622.1"/>
    <property type="molecule type" value="Genomic_DNA"/>
</dbReference>
<proteinExistence type="predicted"/>
<dbReference type="SUPFAM" id="SSF53474">
    <property type="entry name" value="alpha/beta-Hydrolases"/>
    <property type="match status" value="1"/>
</dbReference>
<evidence type="ECO:0000313" key="2">
    <source>
        <dbReference type="EMBL" id="GHO57622.1"/>
    </source>
</evidence>
<dbReference type="InterPro" id="IPR050471">
    <property type="entry name" value="AB_hydrolase"/>
</dbReference>
<comment type="caution">
    <text evidence="2">The sequence shown here is derived from an EMBL/GenBank/DDBJ whole genome shotgun (WGS) entry which is preliminary data.</text>
</comment>
<gene>
    <name evidence="2" type="primary">yraK_2</name>
    <name evidence="2" type="ORF">KSB_60970</name>
</gene>
<dbReference type="RefSeq" id="WP_201373983.1">
    <property type="nucleotide sequence ID" value="NZ_BNJG01000002.1"/>
</dbReference>
<dbReference type="InterPro" id="IPR029058">
    <property type="entry name" value="AB_hydrolase_fold"/>
</dbReference>
<accession>A0ABQ3UY76</accession>
<name>A0ABQ3UY76_9CHLR</name>
<reference evidence="2 3" key="1">
    <citation type="journal article" date="2021" name="Int. J. Syst. Evol. Microbiol.">
        <title>Reticulibacter mediterranei gen. nov., sp. nov., within the new family Reticulibacteraceae fam. nov., and Ktedonospora formicarum gen. nov., sp. nov., Ktedonobacter robiniae sp. nov., Dictyobacter formicarum sp. nov. and Dictyobacter arantiisoli sp. nov., belonging to the class Ktedonobacteria.</title>
        <authorList>
            <person name="Yabe S."/>
            <person name="Zheng Y."/>
            <person name="Wang C.M."/>
            <person name="Sakai Y."/>
            <person name="Abe K."/>
            <person name="Yokota A."/>
            <person name="Donadio S."/>
            <person name="Cavaletti L."/>
            <person name="Monciardini P."/>
        </authorList>
    </citation>
    <scope>NUCLEOTIDE SEQUENCE [LARGE SCALE GENOMIC DNA]</scope>
    <source>
        <strain evidence="2 3">SOSP1-30</strain>
    </source>
</reference>